<dbReference type="EMBL" id="JANCYU010000005">
    <property type="protein sequence ID" value="KAK4522487.1"/>
    <property type="molecule type" value="Genomic_DNA"/>
</dbReference>
<proteinExistence type="predicted"/>
<name>A0AAV9I4T9_9RHOD</name>
<keyword evidence="3" id="KW-1185">Reference proteome</keyword>
<reference evidence="2 3" key="1">
    <citation type="submission" date="2022-07" db="EMBL/GenBank/DDBJ databases">
        <title>Genome-wide signatures of adaptation to extreme environments.</title>
        <authorList>
            <person name="Cho C.H."/>
            <person name="Yoon H.S."/>
        </authorList>
    </citation>
    <scope>NUCLEOTIDE SEQUENCE [LARGE SCALE GENOMIC DNA]</scope>
    <source>
        <strain evidence="2 3">108.79 E11</strain>
    </source>
</reference>
<organism evidence="2 3">
    <name type="scientific">Galdieria yellowstonensis</name>
    <dbReference type="NCBI Taxonomy" id="3028027"/>
    <lineage>
        <taxon>Eukaryota</taxon>
        <taxon>Rhodophyta</taxon>
        <taxon>Bangiophyceae</taxon>
        <taxon>Galdieriales</taxon>
        <taxon>Galdieriaceae</taxon>
        <taxon>Galdieria</taxon>
    </lineage>
</organism>
<protein>
    <submittedName>
        <fullName evidence="2">Uncharacterized protein</fullName>
    </submittedName>
</protein>
<keyword evidence="1" id="KW-0812">Transmembrane</keyword>
<keyword evidence="1" id="KW-1133">Transmembrane helix</keyword>
<feature type="transmembrane region" description="Helical" evidence="1">
    <location>
        <begin position="152"/>
        <end position="170"/>
    </location>
</feature>
<sequence>MFGFYMIPNSMPTGKKAEVQVQCGTKGGFGVFLSRIDRLPGFRPASNFGGLAVEALLNETLDFALDFRQYPRGKFPGQTLKNWILNEVASQYPNCSKLLSKESWGGCVENMLHVTNKQYLFVDANGALKEVKLHSFDDLGEIGKMSYRPNPFFLGVFIILSVSVFPYASLQEFPSL</sequence>
<dbReference type="AlphaFoldDB" id="A0AAV9I4T9"/>
<evidence type="ECO:0000313" key="2">
    <source>
        <dbReference type="EMBL" id="KAK4522487.1"/>
    </source>
</evidence>
<keyword evidence="1" id="KW-0472">Membrane</keyword>
<dbReference type="Proteomes" id="UP001300502">
    <property type="component" value="Unassembled WGS sequence"/>
</dbReference>
<evidence type="ECO:0000313" key="3">
    <source>
        <dbReference type="Proteomes" id="UP001300502"/>
    </source>
</evidence>
<comment type="caution">
    <text evidence="2">The sequence shown here is derived from an EMBL/GenBank/DDBJ whole genome shotgun (WGS) entry which is preliminary data.</text>
</comment>
<evidence type="ECO:0000256" key="1">
    <source>
        <dbReference type="SAM" id="Phobius"/>
    </source>
</evidence>
<gene>
    <name evidence="2" type="ORF">GAYE_HTGSCF31FUTG100G0377</name>
</gene>
<accession>A0AAV9I4T9</accession>